<dbReference type="GO" id="GO:0030955">
    <property type="term" value="F:potassium ion binding"/>
    <property type="evidence" value="ECO:0007669"/>
    <property type="project" value="InterPro"/>
</dbReference>
<evidence type="ECO:0000256" key="1">
    <source>
        <dbReference type="ARBA" id="ARBA00004997"/>
    </source>
</evidence>
<dbReference type="InterPro" id="IPR015793">
    <property type="entry name" value="Pyrv_Knase_brl"/>
</dbReference>
<sequence>MPRNGCATRSSNVSPMPMSMVRIKMRLSTGPGPMLESVNNIDAPRIESAIRALEQLKARALALEQDFEIALQRTAPSHRNSARNLLHYLALRRHDIRELQLELSHLGLSSLGLTELHVMASLNAVLIALHRLVERAVPPQLQAPTPVTFANGQALLVEHTLTALGPKPEQRATRIMVTMPTTAAEDPALIRRFLAAGMDIMRINCAHDGPDAWLQMIQHLRQAEAELGLSCKVSFDLAGPKLRTEALAPDVEVIKWQPHRDRLGHIVQPARLWLTSTSSQTADLDCTTIPIQSPISVQMGDMIQLTDARHRRRRLSVVEVRDNGCLCECDRTGYITSGLPFEIQRHQAVVGTGKIGQLPALENNLTLQPGDVLRILRGDILGQPAILDATGQVLQPAHVGCTLPQVFQDVKPGERIFFDDGKIEGLIQKVSETELRVEIVSAVKGIAKLKGEKGINLPDTQLNLPALTPKDISDLSFVAQQGDLVALSFVQSPEDVEHLVQKLDQLGATDLGIILKIETRLGFENLPKLLLAAMQHRSVAVMIARGDLGVEVGFERMSEVQEQILLLCQAAHVPVIWATQVLESLAKGGLPSRAEVTDAAMGSRAECVMLNKGPYIERAMEFLNNILQRMQENVAKNMATLRKLRVSEIEAE</sequence>
<proteinExistence type="inferred from homology"/>
<evidence type="ECO:0000256" key="4">
    <source>
        <dbReference type="ARBA" id="ARBA00022679"/>
    </source>
</evidence>
<dbReference type="HOGENOM" id="CLU_015439_6_1_3"/>
<protein>
    <recommendedName>
        <fullName evidence="3">pyruvate kinase</fullName>
        <ecNumber evidence="3">2.7.1.40</ecNumber>
    </recommendedName>
</protein>
<evidence type="ECO:0000256" key="5">
    <source>
        <dbReference type="ARBA" id="ARBA00022723"/>
    </source>
</evidence>
<keyword evidence="8" id="KW-0067">ATP-binding</keyword>
<evidence type="ECO:0000256" key="7">
    <source>
        <dbReference type="ARBA" id="ARBA00022777"/>
    </source>
</evidence>
<dbReference type="STRING" id="329726.AM1_0444"/>
<keyword evidence="11 14" id="KW-0670">Pyruvate</keyword>
<dbReference type="GO" id="GO:0016301">
    <property type="term" value="F:kinase activity"/>
    <property type="evidence" value="ECO:0007669"/>
    <property type="project" value="UniProtKB-KW"/>
</dbReference>
<evidence type="ECO:0000313" key="15">
    <source>
        <dbReference type="Proteomes" id="UP000000268"/>
    </source>
</evidence>
<dbReference type="GO" id="GO:0000287">
    <property type="term" value="F:magnesium ion binding"/>
    <property type="evidence" value="ECO:0007669"/>
    <property type="project" value="InterPro"/>
</dbReference>
<keyword evidence="12" id="KW-0175">Coiled coil</keyword>
<gene>
    <name evidence="14" type="ordered locus">AM1_0444</name>
</gene>
<dbReference type="eggNOG" id="COG0469">
    <property type="taxonomic scope" value="Bacteria"/>
</dbReference>
<dbReference type="NCBIfam" id="NF011314">
    <property type="entry name" value="PRK14725.1"/>
    <property type="match status" value="1"/>
</dbReference>
<dbReference type="EMBL" id="CP000828">
    <property type="protein sequence ID" value="ABW25500.1"/>
    <property type="molecule type" value="Genomic_DNA"/>
</dbReference>
<organism evidence="14 15">
    <name type="scientific">Acaryochloris marina (strain MBIC 11017)</name>
    <dbReference type="NCBI Taxonomy" id="329726"/>
    <lineage>
        <taxon>Bacteria</taxon>
        <taxon>Bacillati</taxon>
        <taxon>Cyanobacteriota</taxon>
        <taxon>Cyanophyceae</taxon>
        <taxon>Acaryochloridales</taxon>
        <taxon>Acaryochloridaceae</taxon>
        <taxon>Acaryochloris</taxon>
    </lineage>
</organism>
<keyword evidence="7 14" id="KW-0418">Kinase</keyword>
<dbReference type="Proteomes" id="UP000000268">
    <property type="component" value="Chromosome"/>
</dbReference>
<evidence type="ECO:0000256" key="9">
    <source>
        <dbReference type="ARBA" id="ARBA00022842"/>
    </source>
</evidence>
<dbReference type="Pfam" id="PF00224">
    <property type="entry name" value="PK"/>
    <property type="match status" value="2"/>
</dbReference>
<keyword evidence="5" id="KW-0479">Metal-binding</keyword>
<dbReference type="EC" id="2.7.1.40" evidence="3"/>
<name>B0CB10_ACAM1</name>
<dbReference type="GO" id="GO:0005524">
    <property type="term" value="F:ATP binding"/>
    <property type="evidence" value="ECO:0007669"/>
    <property type="project" value="UniProtKB-KW"/>
</dbReference>
<dbReference type="InterPro" id="IPR015813">
    <property type="entry name" value="Pyrv/PenolPyrv_kinase-like_dom"/>
</dbReference>
<keyword evidence="10" id="KW-0324">Glycolysis</keyword>
<dbReference type="SUPFAM" id="SSF51621">
    <property type="entry name" value="Phosphoenolpyruvate/pyruvate domain"/>
    <property type="match status" value="1"/>
</dbReference>
<evidence type="ECO:0000256" key="12">
    <source>
        <dbReference type="SAM" id="Coils"/>
    </source>
</evidence>
<accession>B0CB10</accession>
<dbReference type="PANTHER" id="PTHR11817">
    <property type="entry name" value="PYRUVATE KINASE"/>
    <property type="match status" value="1"/>
</dbReference>
<feature type="domain" description="Pyruvate kinase barrel" evidence="13">
    <location>
        <begin position="171"/>
        <end position="336"/>
    </location>
</feature>
<evidence type="ECO:0000256" key="10">
    <source>
        <dbReference type="ARBA" id="ARBA00023152"/>
    </source>
</evidence>
<keyword evidence="4" id="KW-0808">Transferase</keyword>
<dbReference type="GO" id="GO:0004743">
    <property type="term" value="F:pyruvate kinase activity"/>
    <property type="evidence" value="ECO:0007669"/>
    <property type="project" value="UniProtKB-EC"/>
</dbReference>
<evidence type="ECO:0000256" key="6">
    <source>
        <dbReference type="ARBA" id="ARBA00022741"/>
    </source>
</evidence>
<dbReference type="AlphaFoldDB" id="B0CB10"/>
<keyword evidence="9" id="KW-0460">Magnesium</keyword>
<keyword evidence="6" id="KW-0547">Nucleotide-binding</keyword>
<evidence type="ECO:0000313" key="14">
    <source>
        <dbReference type="EMBL" id="ABW25500.1"/>
    </source>
</evidence>
<dbReference type="Gene3D" id="3.20.20.60">
    <property type="entry name" value="Phosphoenolpyruvate-binding domains"/>
    <property type="match status" value="2"/>
</dbReference>
<comment type="pathway">
    <text evidence="1">Carbohydrate degradation; glycolysis; pyruvate from D-glyceraldehyde 3-phosphate: step 5/5.</text>
</comment>
<dbReference type="InterPro" id="IPR011037">
    <property type="entry name" value="Pyrv_Knase-like_insert_dom_sf"/>
</dbReference>
<reference evidence="14 15" key="1">
    <citation type="journal article" date="2008" name="Proc. Natl. Acad. Sci. U.S.A.">
        <title>Niche adaptation and genome expansion in the chlorophyll d-producing cyanobacterium Acaryochloris marina.</title>
        <authorList>
            <person name="Swingley W.D."/>
            <person name="Chen M."/>
            <person name="Cheung P.C."/>
            <person name="Conrad A.L."/>
            <person name="Dejesa L.C."/>
            <person name="Hao J."/>
            <person name="Honchak B.M."/>
            <person name="Karbach L.E."/>
            <person name="Kurdoglu A."/>
            <person name="Lahiri S."/>
            <person name="Mastrian S.D."/>
            <person name="Miyashita H."/>
            <person name="Page L."/>
            <person name="Ramakrishna P."/>
            <person name="Satoh S."/>
            <person name="Sattley W.M."/>
            <person name="Shimada Y."/>
            <person name="Taylor H.L."/>
            <person name="Tomo T."/>
            <person name="Tsuchiya T."/>
            <person name="Wang Z.T."/>
            <person name="Raymond J."/>
            <person name="Mimuro M."/>
            <person name="Blankenship R.E."/>
            <person name="Touchman J.W."/>
        </authorList>
    </citation>
    <scope>NUCLEOTIDE SEQUENCE [LARGE SCALE GENOMIC DNA]</scope>
    <source>
        <strain evidence="15">MBIC 11017</strain>
    </source>
</reference>
<evidence type="ECO:0000256" key="8">
    <source>
        <dbReference type="ARBA" id="ARBA00022840"/>
    </source>
</evidence>
<dbReference type="UniPathway" id="UPA00109">
    <property type="reaction ID" value="UER00188"/>
</dbReference>
<feature type="coiled-coil region" evidence="12">
    <location>
        <begin position="46"/>
        <end position="73"/>
    </location>
</feature>
<feature type="domain" description="Pyruvate kinase barrel" evidence="13">
    <location>
        <begin position="397"/>
        <end position="611"/>
    </location>
</feature>
<keyword evidence="15" id="KW-1185">Reference proteome</keyword>
<evidence type="ECO:0000259" key="13">
    <source>
        <dbReference type="Pfam" id="PF00224"/>
    </source>
</evidence>
<dbReference type="SUPFAM" id="SSF50800">
    <property type="entry name" value="PK beta-barrel domain-like"/>
    <property type="match status" value="1"/>
</dbReference>
<evidence type="ECO:0000256" key="11">
    <source>
        <dbReference type="ARBA" id="ARBA00023317"/>
    </source>
</evidence>
<comment type="similarity">
    <text evidence="2">Belongs to the pyruvate kinase family.</text>
</comment>
<evidence type="ECO:0000256" key="2">
    <source>
        <dbReference type="ARBA" id="ARBA00008663"/>
    </source>
</evidence>
<evidence type="ECO:0000256" key="3">
    <source>
        <dbReference type="ARBA" id="ARBA00012142"/>
    </source>
</evidence>
<dbReference type="KEGG" id="amr:AM1_0444"/>
<dbReference type="InterPro" id="IPR001697">
    <property type="entry name" value="Pyr_Knase"/>
</dbReference>
<dbReference type="InterPro" id="IPR040442">
    <property type="entry name" value="Pyrv_kinase-like_dom_sf"/>
</dbReference>